<evidence type="ECO:0008006" key="3">
    <source>
        <dbReference type="Google" id="ProtNLM"/>
    </source>
</evidence>
<dbReference type="EMBL" id="BAABIC010000001">
    <property type="protein sequence ID" value="GAA4673063.1"/>
    <property type="molecule type" value="Genomic_DNA"/>
</dbReference>
<comment type="caution">
    <text evidence="1">The sequence shown here is derived from an EMBL/GenBank/DDBJ whole genome shotgun (WGS) entry which is preliminary data.</text>
</comment>
<organism evidence="1 2">
    <name type="scientific">Pseudonocardia yuanmonensis</name>
    <dbReference type="NCBI Taxonomy" id="1095914"/>
    <lineage>
        <taxon>Bacteria</taxon>
        <taxon>Bacillati</taxon>
        <taxon>Actinomycetota</taxon>
        <taxon>Actinomycetes</taxon>
        <taxon>Pseudonocardiales</taxon>
        <taxon>Pseudonocardiaceae</taxon>
        <taxon>Pseudonocardia</taxon>
    </lineage>
</organism>
<dbReference type="Proteomes" id="UP001500325">
    <property type="component" value="Unassembled WGS sequence"/>
</dbReference>
<sequence>MITLGPMGDTLWWSCADCGSYAELPADESEGFDIGCPDCRRPMTAQWFWEDRSPEAA</sequence>
<accession>A0ABP8VX53</accession>
<protein>
    <recommendedName>
        <fullName evidence="3">Small CPxCG-related zinc finger protein</fullName>
    </recommendedName>
</protein>
<proteinExistence type="predicted"/>
<keyword evidence="2" id="KW-1185">Reference proteome</keyword>
<gene>
    <name evidence="1" type="ORF">GCM10023215_00540</name>
</gene>
<name>A0ABP8VX53_9PSEU</name>
<evidence type="ECO:0000313" key="1">
    <source>
        <dbReference type="EMBL" id="GAA4673063.1"/>
    </source>
</evidence>
<reference evidence="2" key="1">
    <citation type="journal article" date="2019" name="Int. J. Syst. Evol. Microbiol.">
        <title>The Global Catalogue of Microorganisms (GCM) 10K type strain sequencing project: providing services to taxonomists for standard genome sequencing and annotation.</title>
        <authorList>
            <consortium name="The Broad Institute Genomics Platform"/>
            <consortium name="The Broad Institute Genome Sequencing Center for Infectious Disease"/>
            <person name="Wu L."/>
            <person name="Ma J."/>
        </authorList>
    </citation>
    <scope>NUCLEOTIDE SEQUENCE [LARGE SCALE GENOMIC DNA]</scope>
    <source>
        <strain evidence="2">JCM 18055</strain>
    </source>
</reference>
<evidence type="ECO:0000313" key="2">
    <source>
        <dbReference type="Proteomes" id="UP001500325"/>
    </source>
</evidence>